<dbReference type="SMART" id="SM00406">
    <property type="entry name" value="IGv"/>
    <property type="match status" value="1"/>
</dbReference>
<dbReference type="SUPFAM" id="SSF48726">
    <property type="entry name" value="Immunoglobulin"/>
    <property type="match status" value="1"/>
</dbReference>
<dbReference type="InterPro" id="IPR036179">
    <property type="entry name" value="Ig-like_dom_sf"/>
</dbReference>
<evidence type="ECO:0000256" key="4">
    <source>
        <dbReference type="ARBA" id="ARBA00022729"/>
    </source>
</evidence>
<dbReference type="SMART" id="SM00409">
    <property type="entry name" value="IG"/>
    <property type="match status" value="1"/>
</dbReference>
<dbReference type="PROSITE" id="PS50835">
    <property type="entry name" value="IG_LIKE"/>
    <property type="match status" value="1"/>
</dbReference>
<evidence type="ECO:0000256" key="2">
    <source>
        <dbReference type="ARBA" id="ARBA00022475"/>
    </source>
</evidence>
<dbReference type="EMBL" id="SOYY01000014">
    <property type="protein sequence ID" value="KAA0712421.1"/>
    <property type="molecule type" value="Genomic_DNA"/>
</dbReference>
<dbReference type="GO" id="GO:0006955">
    <property type="term" value="P:immune response"/>
    <property type="evidence" value="ECO:0007669"/>
    <property type="project" value="TreeGrafter"/>
</dbReference>
<evidence type="ECO:0000256" key="9">
    <source>
        <dbReference type="ARBA" id="ARBA00023180"/>
    </source>
</evidence>
<dbReference type="GO" id="GO:0071222">
    <property type="term" value="P:cellular response to lipopolysaccharide"/>
    <property type="evidence" value="ECO:0007669"/>
    <property type="project" value="TreeGrafter"/>
</dbReference>
<dbReference type="Pfam" id="PF07686">
    <property type="entry name" value="V-set"/>
    <property type="match status" value="1"/>
</dbReference>
<evidence type="ECO:0000259" key="11">
    <source>
        <dbReference type="PROSITE" id="PS50835"/>
    </source>
</evidence>
<name>A0A5A9NTS6_9TELE</name>
<evidence type="ECO:0000256" key="5">
    <source>
        <dbReference type="ARBA" id="ARBA00022989"/>
    </source>
</evidence>
<dbReference type="PANTHER" id="PTHR25466:SF14">
    <property type="entry name" value="BUTYROPHILIN SUBFAMILY 2 MEMBER A2-LIKE-RELATED"/>
    <property type="match status" value="1"/>
</dbReference>
<evidence type="ECO:0000256" key="7">
    <source>
        <dbReference type="ARBA" id="ARBA00023157"/>
    </source>
</evidence>
<evidence type="ECO:0000256" key="3">
    <source>
        <dbReference type="ARBA" id="ARBA00022692"/>
    </source>
</evidence>
<dbReference type="AlphaFoldDB" id="A0A5A9NTS6"/>
<gene>
    <name evidence="12" type="ORF">E1301_Tti012978</name>
</gene>
<dbReference type="InterPro" id="IPR013106">
    <property type="entry name" value="Ig_V-set"/>
</dbReference>
<proteinExistence type="predicted"/>
<evidence type="ECO:0000256" key="8">
    <source>
        <dbReference type="ARBA" id="ARBA00023170"/>
    </source>
</evidence>
<dbReference type="InterPro" id="IPR013783">
    <property type="entry name" value="Ig-like_fold"/>
</dbReference>
<keyword evidence="4" id="KW-0732">Signal</keyword>
<keyword evidence="13" id="KW-1185">Reference proteome</keyword>
<evidence type="ECO:0000313" key="12">
    <source>
        <dbReference type="EMBL" id="KAA0712421.1"/>
    </source>
</evidence>
<organism evidence="12 13">
    <name type="scientific">Triplophysa tibetana</name>
    <dbReference type="NCBI Taxonomy" id="1572043"/>
    <lineage>
        <taxon>Eukaryota</taxon>
        <taxon>Metazoa</taxon>
        <taxon>Chordata</taxon>
        <taxon>Craniata</taxon>
        <taxon>Vertebrata</taxon>
        <taxon>Euteleostomi</taxon>
        <taxon>Actinopterygii</taxon>
        <taxon>Neopterygii</taxon>
        <taxon>Teleostei</taxon>
        <taxon>Ostariophysi</taxon>
        <taxon>Cypriniformes</taxon>
        <taxon>Nemacheilidae</taxon>
        <taxon>Triplophysa</taxon>
    </lineage>
</organism>
<dbReference type="GO" id="GO:0009897">
    <property type="term" value="C:external side of plasma membrane"/>
    <property type="evidence" value="ECO:0007669"/>
    <property type="project" value="TreeGrafter"/>
</dbReference>
<evidence type="ECO:0000256" key="6">
    <source>
        <dbReference type="ARBA" id="ARBA00023136"/>
    </source>
</evidence>
<dbReference type="GO" id="GO:0007166">
    <property type="term" value="P:cell surface receptor signaling pathway"/>
    <property type="evidence" value="ECO:0007669"/>
    <property type="project" value="TreeGrafter"/>
</dbReference>
<keyword evidence="8" id="KW-0675">Receptor</keyword>
<dbReference type="Gene3D" id="2.60.40.10">
    <property type="entry name" value="Immunoglobulins"/>
    <property type="match status" value="1"/>
</dbReference>
<dbReference type="InterPro" id="IPR007110">
    <property type="entry name" value="Ig-like_dom"/>
</dbReference>
<evidence type="ECO:0000256" key="10">
    <source>
        <dbReference type="ARBA" id="ARBA00023319"/>
    </source>
</evidence>
<evidence type="ECO:0000256" key="1">
    <source>
        <dbReference type="ARBA" id="ARBA00004251"/>
    </source>
</evidence>
<comment type="subcellular location">
    <subcellularLocation>
        <location evidence="1">Cell membrane</location>
        <topology evidence="1">Single-pass type I membrane protein</topology>
    </subcellularLocation>
</comment>
<evidence type="ECO:0000313" key="13">
    <source>
        <dbReference type="Proteomes" id="UP000324632"/>
    </source>
</evidence>
<dbReference type="GO" id="GO:0042102">
    <property type="term" value="P:positive regulation of T cell proliferation"/>
    <property type="evidence" value="ECO:0007669"/>
    <property type="project" value="TreeGrafter"/>
</dbReference>
<dbReference type="PANTHER" id="PTHR25466">
    <property type="entry name" value="T-LYMPHOCYTE ACTIVATION ANTIGEN"/>
    <property type="match status" value="1"/>
</dbReference>
<keyword evidence="7" id="KW-1015">Disulfide bond</keyword>
<dbReference type="Proteomes" id="UP000324632">
    <property type="component" value="Chromosome 14"/>
</dbReference>
<accession>A0A5A9NTS6</accession>
<reference evidence="12 13" key="1">
    <citation type="journal article" date="2019" name="Mol. Ecol. Resour.">
        <title>Chromosome-level genome assembly of Triplophysa tibetana, a fish adapted to the harsh high-altitude environment of the Tibetan Plateau.</title>
        <authorList>
            <person name="Yang X."/>
            <person name="Liu H."/>
            <person name="Ma Z."/>
            <person name="Zou Y."/>
            <person name="Zou M."/>
            <person name="Mao Y."/>
            <person name="Li X."/>
            <person name="Wang H."/>
            <person name="Chen T."/>
            <person name="Wang W."/>
            <person name="Yang R."/>
        </authorList>
    </citation>
    <scope>NUCLEOTIDE SEQUENCE [LARGE SCALE GENOMIC DNA]</scope>
    <source>
        <strain evidence="12">TTIB1903HZAU</strain>
        <tissue evidence="12">Muscle</tissue>
    </source>
</reference>
<dbReference type="GO" id="GO:0031295">
    <property type="term" value="P:T cell costimulation"/>
    <property type="evidence" value="ECO:0007669"/>
    <property type="project" value="TreeGrafter"/>
</dbReference>
<sequence length="225" mass="25241">MRLFKMILVQDDDNFMLFSMVCPARTSLPTLLHAPAALSLAAVYRCHEVSSPPWNSVPFSTPTGTIIHIFVNVRLFLVFMFIHEVSPQVTVDGVVGGFVVLPCSGSKDQPSIQEINLHWRHNESLNVYDIIKGVESVESQQPEYKNRTAMFSKEYLKGNFSLRLNNLRHTDAGTYSCFIMNLSVIKKVELLISEKSEDRSNHGAQQGAEKIVTVALLSISILLFI</sequence>
<keyword evidence="3" id="KW-0812">Transmembrane</keyword>
<protein>
    <recommendedName>
        <fullName evidence="11">Ig-like domain-containing protein</fullName>
    </recommendedName>
</protein>
<keyword evidence="9" id="KW-0325">Glycoprotein</keyword>
<dbReference type="FunFam" id="2.60.40.10:FF:000142">
    <property type="entry name" value="V-set domain-containing T-cell activation inhibitor 1"/>
    <property type="match status" value="1"/>
</dbReference>
<comment type="caution">
    <text evidence="12">The sequence shown here is derived from an EMBL/GenBank/DDBJ whole genome shotgun (WGS) entry which is preliminary data.</text>
</comment>
<dbReference type="InterPro" id="IPR051713">
    <property type="entry name" value="T-cell_Activation_Regulation"/>
</dbReference>
<dbReference type="InterPro" id="IPR003599">
    <property type="entry name" value="Ig_sub"/>
</dbReference>
<feature type="domain" description="Ig-like" evidence="11">
    <location>
        <begin position="87"/>
        <end position="193"/>
    </location>
</feature>
<keyword evidence="2" id="KW-1003">Cell membrane</keyword>
<keyword evidence="6" id="KW-0472">Membrane</keyword>
<dbReference type="GO" id="GO:0042130">
    <property type="term" value="P:negative regulation of T cell proliferation"/>
    <property type="evidence" value="ECO:0007669"/>
    <property type="project" value="TreeGrafter"/>
</dbReference>
<keyword evidence="5" id="KW-1133">Transmembrane helix</keyword>
<keyword evidence="10" id="KW-0393">Immunoglobulin domain</keyword>